<dbReference type="Proteomes" id="UP000622552">
    <property type="component" value="Unassembled WGS sequence"/>
</dbReference>
<dbReference type="SUPFAM" id="SSF52317">
    <property type="entry name" value="Class I glutamine amidotransferase-like"/>
    <property type="match status" value="1"/>
</dbReference>
<dbReference type="InterPro" id="IPR002818">
    <property type="entry name" value="DJ-1/PfpI"/>
</dbReference>
<sequence>MTETNPPITFGVLVYDDVEVLDLGGPFEVFSTAGRLARTSDGGPATTVITLAPRPGTVTARGGLRLVPDHTVAEDPPFDILVVPGGVTTAVESDHALSAWLRRRHATARLTFGICTGAFLLAQAGLLDGRAATTHWEDEDELAGRWPAVDVRRDVRWVDDGDIVTSAGISAGIDASLYVLGRLTSVDLATRTARQMEYTWLPTPG</sequence>
<dbReference type="Pfam" id="PF01965">
    <property type="entry name" value="DJ-1_PfpI"/>
    <property type="match status" value="1"/>
</dbReference>
<dbReference type="EMBL" id="JADOUF010000001">
    <property type="protein sequence ID" value="MBG6135681.1"/>
    <property type="molecule type" value="Genomic_DNA"/>
</dbReference>
<keyword evidence="3" id="KW-1185">Reference proteome</keyword>
<name>A0A8J7KJP7_9ACTN</name>
<dbReference type="Gene3D" id="3.40.50.880">
    <property type="match status" value="1"/>
</dbReference>
<evidence type="ECO:0000313" key="3">
    <source>
        <dbReference type="Proteomes" id="UP000622552"/>
    </source>
</evidence>
<dbReference type="InterPro" id="IPR029062">
    <property type="entry name" value="Class_I_gatase-like"/>
</dbReference>
<feature type="domain" description="DJ-1/PfpI" evidence="1">
    <location>
        <begin position="12"/>
        <end position="174"/>
    </location>
</feature>
<evidence type="ECO:0000313" key="2">
    <source>
        <dbReference type="EMBL" id="MBG6135681.1"/>
    </source>
</evidence>
<reference evidence="2" key="1">
    <citation type="submission" date="2020-11" db="EMBL/GenBank/DDBJ databases">
        <title>Sequencing the genomes of 1000 actinobacteria strains.</title>
        <authorList>
            <person name="Klenk H.-P."/>
        </authorList>
    </citation>
    <scope>NUCLEOTIDE SEQUENCE</scope>
    <source>
        <strain evidence="2">DSM 45356</strain>
    </source>
</reference>
<dbReference type="AlphaFoldDB" id="A0A8J7KJP7"/>
<proteinExistence type="predicted"/>
<dbReference type="InterPro" id="IPR052158">
    <property type="entry name" value="INH-QAR"/>
</dbReference>
<comment type="caution">
    <text evidence="2">The sequence shown here is derived from an EMBL/GenBank/DDBJ whole genome shotgun (WGS) entry which is preliminary data.</text>
</comment>
<dbReference type="CDD" id="cd03139">
    <property type="entry name" value="GATase1_PfpI_2"/>
    <property type="match status" value="1"/>
</dbReference>
<dbReference type="PANTHER" id="PTHR43130:SF14">
    <property type="entry name" value="DJ-1_PFPI DOMAIN-CONTAINING PROTEIN"/>
    <property type="match status" value="1"/>
</dbReference>
<dbReference type="RefSeq" id="WP_197002759.1">
    <property type="nucleotide sequence ID" value="NZ_BONS01000002.1"/>
</dbReference>
<dbReference type="GO" id="GO:0006355">
    <property type="term" value="P:regulation of DNA-templated transcription"/>
    <property type="evidence" value="ECO:0007669"/>
    <property type="project" value="TreeGrafter"/>
</dbReference>
<accession>A0A8J7KJP7</accession>
<dbReference type="PANTHER" id="PTHR43130">
    <property type="entry name" value="ARAC-FAMILY TRANSCRIPTIONAL REGULATOR"/>
    <property type="match status" value="1"/>
</dbReference>
<gene>
    <name evidence="2" type="ORF">IW245_001875</name>
</gene>
<protein>
    <submittedName>
        <fullName evidence="2">Transcriptional regulator GlxA family with amidase domain</fullName>
    </submittedName>
</protein>
<evidence type="ECO:0000259" key="1">
    <source>
        <dbReference type="Pfam" id="PF01965"/>
    </source>
</evidence>
<organism evidence="2 3">
    <name type="scientific">Longispora fulva</name>
    <dbReference type="NCBI Taxonomy" id="619741"/>
    <lineage>
        <taxon>Bacteria</taxon>
        <taxon>Bacillati</taxon>
        <taxon>Actinomycetota</taxon>
        <taxon>Actinomycetes</taxon>
        <taxon>Micromonosporales</taxon>
        <taxon>Micromonosporaceae</taxon>
        <taxon>Longispora</taxon>
    </lineage>
</organism>